<name>A0A195BI53_9HYME</name>
<proteinExistence type="predicted"/>
<organism evidence="2 3">
    <name type="scientific">Atta colombica</name>
    <dbReference type="NCBI Taxonomy" id="520822"/>
    <lineage>
        <taxon>Eukaryota</taxon>
        <taxon>Metazoa</taxon>
        <taxon>Ecdysozoa</taxon>
        <taxon>Arthropoda</taxon>
        <taxon>Hexapoda</taxon>
        <taxon>Insecta</taxon>
        <taxon>Pterygota</taxon>
        <taxon>Neoptera</taxon>
        <taxon>Endopterygota</taxon>
        <taxon>Hymenoptera</taxon>
        <taxon>Apocrita</taxon>
        <taxon>Aculeata</taxon>
        <taxon>Formicoidea</taxon>
        <taxon>Formicidae</taxon>
        <taxon>Myrmicinae</taxon>
        <taxon>Atta</taxon>
    </lineage>
</organism>
<feature type="compositionally biased region" description="Basic and acidic residues" evidence="1">
    <location>
        <begin position="30"/>
        <end position="39"/>
    </location>
</feature>
<evidence type="ECO:0000313" key="2">
    <source>
        <dbReference type="EMBL" id="KYM84505.1"/>
    </source>
</evidence>
<keyword evidence="3" id="KW-1185">Reference proteome</keyword>
<accession>A0A195BI53</accession>
<sequence length="123" mass="13691">MMTVTTAGVKVQDTMAFYPFEPHAKGSRRRALEPAERTNHAAHSSYHGRTILSSRVEFNAYRLQGRRVCCIRASRCWRLDNGVAARMTTTTYDIRAADGASHFTPGPAGIRCRGETKKEVGTM</sequence>
<protein>
    <submittedName>
        <fullName evidence="2">Uncharacterized protein</fullName>
    </submittedName>
</protein>
<reference evidence="2 3" key="1">
    <citation type="submission" date="2015-09" db="EMBL/GenBank/DDBJ databases">
        <title>Atta colombica WGS genome.</title>
        <authorList>
            <person name="Nygaard S."/>
            <person name="Hu H."/>
            <person name="Boomsma J."/>
            <person name="Zhang G."/>
        </authorList>
    </citation>
    <scope>NUCLEOTIDE SEQUENCE [LARGE SCALE GENOMIC DNA]</scope>
    <source>
        <strain evidence="2">Treedump-2</strain>
        <tissue evidence="2">Whole body</tissue>
    </source>
</reference>
<dbReference type="EMBL" id="KQ976464">
    <property type="protein sequence ID" value="KYM84505.1"/>
    <property type="molecule type" value="Genomic_DNA"/>
</dbReference>
<evidence type="ECO:0000313" key="3">
    <source>
        <dbReference type="Proteomes" id="UP000078540"/>
    </source>
</evidence>
<dbReference type="Proteomes" id="UP000078540">
    <property type="component" value="Unassembled WGS sequence"/>
</dbReference>
<feature type="region of interest" description="Disordered" evidence="1">
    <location>
        <begin position="27"/>
        <end position="46"/>
    </location>
</feature>
<dbReference type="AlphaFoldDB" id="A0A195BI53"/>
<gene>
    <name evidence="2" type="ORF">ALC53_05291</name>
</gene>
<evidence type="ECO:0000256" key="1">
    <source>
        <dbReference type="SAM" id="MobiDB-lite"/>
    </source>
</evidence>